<dbReference type="EMBL" id="MU864351">
    <property type="protein sequence ID" value="KAK4193541.1"/>
    <property type="molecule type" value="Genomic_DNA"/>
</dbReference>
<evidence type="ECO:0000313" key="1">
    <source>
        <dbReference type="EMBL" id="KAK4193541.1"/>
    </source>
</evidence>
<organism evidence="1 2">
    <name type="scientific">Podospora australis</name>
    <dbReference type="NCBI Taxonomy" id="1536484"/>
    <lineage>
        <taxon>Eukaryota</taxon>
        <taxon>Fungi</taxon>
        <taxon>Dikarya</taxon>
        <taxon>Ascomycota</taxon>
        <taxon>Pezizomycotina</taxon>
        <taxon>Sordariomycetes</taxon>
        <taxon>Sordariomycetidae</taxon>
        <taxon>Sordariales</taxon>
        <taxon>Podosporaceae</taxon>
        <taxon>Podospora</taxon>
    </lineage>
</organism>
<gene>
    <name evidence="1" type="ORF">QBC35DRAFT_446685</name>
</gene>
<dbReference type="AlphaFoldDB" id="A0AAN6X4M0"/>
<comment type="caution">
    <text evidence="1">The sequence shown here is derived from an EMBL/GenBank/DDBJ whole genome shotgun (WGS) entry which is preliminary data.</text>
</comment>
<keyword evidence="2" id="KW-1185">Reference proteome</keyword>
<proteinExistence type="predicted"/>
<reference evidence="1" key="1">
    <citation type="journal article" date="2023" name="Mol. Phylogenet. Evol.">
        <title>Genome-scale phylogeny and comparative genomics of the fungal order Sordariales.</title>
        <authorList>
            <person name="Hensen N."/>
            <person name="Bonometti L."/>
            <person name="Westerberg I."/>
            <person name="Brannstrom I.O."/>
            <person name="Guillou S."/>
            <person name="Cros-Aarteil S."/>
            <person name="Calhoun S."/>
            <person name="Haridas S."/>
            <person name="Kuo A."/>
            <person name="Mondo S."/>
            <person name="Pangilinan J."/>
            <person name="Riley R."/>
            <person name="LaButti K."/>
            <person name="Andreopoulos B."/>
            <person name="Lipzen A."/>
            <person name="Chen C."/>
            <person name="Yan M."/>
            <person name="Daum C."/>
            <person name="Ng V."/>
            <person name="Clum A."/>
            <person name="Steindorff A."/>
            <person name="Ohm R.A."/>
            <person name="Martin F."/>
            <person name="Silar P."/>
            <person name="Natvig D.O."/>
            <person name="Lalanne C."/>
            <person name="Gautier V."/>
            <person name="Ament-Velasquez S.L."/>
            <person name="Kruys A."/>
            <person name="Hutchinson M.I."/>
            <person name="Powell A.J."/>
            <person name="Barry K."/>
            <person name="Miller A.N."/>
            <person name="Grigoriev I.V."/>
            <person name="Debuchy R."/>
            <person name="Gladieux P."/>
            <person name="Hiltunen Thoren M."/>
            <person name="Johannesson H."/>
        </authorList>
    </citation>
    <scope>NUCLEOTIDE SEQUENCE</scope>
    <source>
        <strain evidence="1">PSN309</strain>
    </source>
</reference>
<protein>
    <submittedName>
        <fullName evidence="1">Uncharacterized protein</fullName>
    </submittedName>
</protein>
<sequence>MSSGESLNTWRDQLARGRPVIFKVVHGYHPLERILDIPKDSWSPVCGVYIRNICLPDYPSTLELLRLYKGTIASFHHGHVHLDPTKYFLSMVYEGKIQLTRENSRHLVLTLGIFASVILEKCSGHELQALAGRWRSDAVDIAMSDYNAGSFHVGATPPAAVAFCWVMRPYLDHFWQIGKPSVVLYGSQEAAESVVFWGRRAIKALLPRLHAGLHDNYLPVRRVMAPLQYGSRRPGSSIPMEEASVPADRHVVFLAETSFGRVLAGYLVGYHQTIRTTIAVSETAIVRPT</sequence>
<accession>A0AAN6X4M0</accession>
<dbReference type="Proteomes" id="UP001302126">
    <property type="component" value="Unassembled WGS sequence"/>
</dbReference>
<name>A0AAN6X4M0_9PEZI</name>
<reference evidence="1" key="2">
    <citation type="submission" date="2023-05" db="EMBL/GenBank/DDBJ databases">
        <authorList>
            <consortium name="Lawrence Berkeley National Laboratory"/>
            <person name="Steindorff A."/>
            <person name="Hensen N."/>
            <person name="Bonometti L."/>
            <person name="Westerberg I."/>
            <person name="Brannstrom I.O."/>
            <person name="Guillou S."/>
            <person name="Cros-Aarteil S."/>
            <person name="Calhoun S."/>
            <person name="Haridas S."/>
            <person name="Kuo A."/>
            <person name="Mondo S."/>
            <person name="Pangilinan J."/>
            <person name="Riley R."/>
            <person name="Labutti K."/>
            <person name="Andreopoulos B."/>
            <person name="Lipzen A."/>
            <person name="Chen C."/>
            <person name="Yanf M."/>
            <person name="Daum C."/>
            <person name="Ng V."/>
            <person name="Clum A."/>
            <person name="Ohm R."/>
            <person name="Martin F."/>
            <person name="Silar P."/>
            <person name="Natvig D."/>
            <person name="Lalanne C."/>
            <person name="Gautier V."/>
            <person name="Ament-Velasquez S.L."/>
            <person name="Kruys A."/>
            <person name="Hutchinson M.I."/>
            <person name="Powell A.J."/>
            <person name="Barry K."/>
            <person name="Miller A.N."/>
            <person name="Grigoriev I.V."/>
            <person name="Debuchy R."/>
            <person name="Gladieux P."/>
            <person name="Thoren M.H."/>
            <person name="Johannesson H."/>
        </authorList>
    </citation>
    <scope>NUCLEOTIDE SEQUENCE</scope>
    <source>
        <strain evidence="1">PSN309</strain>
    </source>
</reference>
<evidence type="ECO:0000313" key="2">
    <source>
        <dbReference type="Proteomes" id="UP001302126"/>
    </source>
</evidence>